<gene>
    <name evidence="7" type="ORF">GA0061075_11620</name>
    <name evidence="6" type="ORF">HF960_08440</name>
</gene>
<reference evidence="7 8" key="1">
    <citation type="submission" date="2016-08" db="EMBL/GenBank/DDBJ databases">
        <authorList>
            <person name="Varghese N."/>
            <person name="Submissions Spin"/>
        </authorList>
    </citation>
    <scope>NUCLEOTIDE SEQUENCE [LARGE SCALE GENOMIC DNA]</scope>
    <source>
        <strain evidence="7 8">R-53116</strain>
    </source>
</reference>
<evidence type="ECO:0000259" key="5">
    <source>
        <dbReference type="Pfam" id="PF00535"/>
    </source>
</evidence>
<keyword evidence="8" id="KW-1185">Reference proteome</keyword>
<comment type="caution">
    <text evidence="6">The sequence shown here is derived from an EMBL/GenBank/DDBJ whole genome shotgun (WGS) entry which is preliminary data.</text>
</comment>
<organism evidence="6 9">
    <name type="scientific">Weissella hellenica</name>
    <dbReference type="NCBI Taxonomy" id="46256"/>
    <lineage>
        <taxon>Bacteria</taxon>
        <taxon>Bacillati</taxon>
        <taxon>Bacillota</taxon>
        <taxon>Bacilli</taxon>
        <taxon>Lactobacillales</taxon>
        <taxon>Lactobacillaceae</taxon>
        <taxon>Weissella</taxon>
    </lineage>
</organism>
<reference evidence="6 9" key="2">
    <citation type="submission" date="2020-04" db="EMBL/GenBank/DDBJ databases">
        <title>MicrobeNet Type strains.</title>
        <authorList>
            <person name="Nicholson A.C."/>
        </authorList>
    </citation>
    <scope>NUCLEOTIDE SEQUENCE [LARGE SCALE GENOMIC DNA]</scope>
    <source>
        <strain evidence="6 9">CCUG 33494</strain>
    </source>
</reference>
<evidence type="ECO:0000256" key="3">
    <source>
        <dbReference type="ARBA" id="ARBA00022676"/>
    </source>
</evidence>
<evidence type="ECO:0000313" key="9">
    <source>
        <dbReference type="Proteomes" id="UP000585749"/>
    </source>
</evidence>
<evidence type="ECO:0000256" key="1">
    <source>
        <dbReference type="ARBA" id="ARBA00004776"/>
    </source>
</evidence>
<dbReference type="SUPFAM" id="SSF53448">
    <property type="entry name" value="Nucleotide-diphospho-sugar transferases"/>
    <property type="match status" value="1"/>
</dbReference>
<keyword evidence="4 6" id="KW-0808">Transferase</keyword>
<evidence type="ECO:0000313" key="6">
    <source>
        <dbReference type="EMBL" id="NKY67668.1"/>
    </source>
</evidence>
<name>A0A4Y4G9K3_WEIHE</name>
<dbReference type="Proteomes" id="UP000182448">
    <property type="component" value="Unassembled WGS sequence"/>
</dbReference>
<protein>
    <submittedName>
        <fullName evidence="6 7">Glycosyltransferase</fullName>
    </submittedName>
</protein>
<dbReference type="Pfam" id="PF00535">
    <property type="entry name" value="Glycos_transf_2"/>
    <property type="match status" value="1"/>
</dbReference>
<dbReference type="Gene3D" id="3.90.550.10">
    <property type="entry name" value="Spore Coat Polysaccharide Biosynthesis Protein SpsA, Chain A"/>
    <property type="match status" value="1"/>
</dbReference>
<dbReference type="AlphaFoldDB" id="A0A4Y4G9K3"/>
<dbReference type="Proteomes" id="UP000585749">
    <property type="component" value="Unassembled WGS sequence"/>
</dbReference>
<proteinExistence type="inferred from homology"/>
<sequence length="299" mass="34713">MTVSAVVVTYNRLPMLKEVIAALQNSDTKVNNIIIVDNNSEADTREYLTSLGSEIRYVRLPENIGGAGGFNKGVRYFMEETDDDYVWLMDDDTVPTPSALTELLEGAKKVNNQFGFLASDVRWTDNTRAKMNLPFPINRFKKISLDATEMEQLRNATFVSVMFTRQIVAKIGLPVKEFFIWGDDIEYTERAARQLPGYMVPTSRIIHKMAQNVESNVSLDSINRVPRYFYAFRNRMYFSRNRGFVRFLRAHIRIAYEMLMIFFNGQPKKWLRVRMVIKGVVHGWFFHPSVEYAKNKVKE</sequence>
<comment type="pathway">
    <text evidence="1">Cell wall biogenesis; cell wall polysaccharide biosynthesis.</text>
</comment>
<accession>A0A4Y4G9K3</accession>
<dbReference type="PANTHER" id="PTHR43179">
    <property type="entry name" value="RHAMNOSYLTRANSFERASE WBBL"/>
    <property type="match status" value="1"/>
</dbReference>
<feature type="domain" description="Glycosyltransferase 2-like" evidence="5">
    <location>
        <begin position="4"/>
        <end position="171"/>
    </location>
</feature>
<evidence type="ECO:0000256" key="2">
    <source>
        <dbReference type="ARBA" id="ARBA00006739"/>
    </source>
</evidence>
<dbReference type="PANTHER" id="PTHR43179:SF12">
    <property type="entry name" value="GALACTOFURANOSYLTRANSFERASE GLFT2"/>
    <property type="match status" value="1"/>
</dbReference>
<dbReference type="OrthoDB" id="7665907at2"/>
<evidence type="ECO:0000313" key="7">
    <source>
        <dbReference type="EMBL" id="SCC10287.1"/>
    </source>
</evidence>
<dbReference type="EMBL" id="FMAW01000016">
    <property type="protein sequence ID" value="SCC10287.1"/>
    <property type="molecule type" value="Genomic_DNA"/>
</dbReference>
<keyword evidence="3" id="KW-0328">Glycosyltransferase</keyword>
<dbReference type="EMBL" id="JAAXPM010000016">
    <property type="protein sequence ID" value="NKY67668.1"/>
    <property type="molecule type" value="Genomic_DNA"/>
</dbReference>
<dbReference type="RefSeq" id="WP_074427976.1">
    <property type="nucleotide sequence ID" value="NZ_BJEG01000016.1"/>
</dbReference>
<dbReference type="InterPro" id="IPR001173">
    <property type="entry name" value="Glyco_trans_2-like"/>
</dbReference>
<dbReference type="GO" id="GO:0016757">
    <property type="term" value="F:glycosyltransferase activity"/>
    <property type="evidence" value="ECO:0007669"/>
    <property type="project" value="UniProtKB-KW"/>
</dbReference>
<dbReference type="InterPro" id="IPR029044">
    <property type="entry name" value="Nucleotide-diphossugar_trans"/>
</dbReference>
<evidence type="ECO:0000256" key="4">
    <source>
        <dbReference type="ARBA" id="ARBA00022679"/>
    </source>
</evidence>
<evidence type="ECO:0000313" key="8">
    <source>
        <dbReference type="Proteomes" id="UP000182448"/>
    </source>
</evidence>
<comment type="similarity">
    <text evidence="2">Belongs to the glycosyltransferase 2 family.</text>
</comment>
<dbReference type="CDD" id="cd04185">
    <property type="entry name" value="GT_2_like_b"/>
    <property type="match status" value="1"/>
</dbReference>